<proteinExistence type="predicted"/>
<reference evidence="1 2" key="1">
    <citation type="submission" date="2014-09" db="EMBL/GenBank/DDBJ databases">
        <title>Vibrio maritimus JCM 19235. (C45) whole genome shotgun sequence.</title>
        <authorList>
            <person name="Sawabe T."/>
            <person name="Meirelles P."/>
            <person name="Nakanishi M."/>
            <person name="Sayaka M."/>
            <person name="Hattori M."/>
            <person name="Ohkuma M."/>
        </authorList>
    </citation>
    <scope>NUCLEOTIDE SEQUENCE [LARGE SCALE GENOMIC DNA]</scope>
    <source>
        <strain evidence="2">JCM19235</strain>
    </source>
</reference>
<reference evidence="1 2" key="2">
    <citation type="submission" date="2014-09" db="EMBL/GenBank/DDBJ databases">
        <authorList>
            <consortium name="NBRP consortium"/>
            <person name="Sawabe T."/>
            <person name="Meirelles P."/>
            <person name="Nakanishi M."/>
            <person name="Sayaka M."/>
            <person name="Hattori M."/>
            <person name="Ohkuma M."/>
        </authorList>
    </citation>
    <scope>NUCLEOTIDE SEQUENCE [LARGE SCALE GENOMIC DNA]</scope>
    <source>
        <strain evidence="2">JCM19235</strain>
    </source>
</reference>
<comment type="caution">
    <text evidence="1">The sequence shown here is derived from an EMBL/GenBank/DDBJ whole genome shotgun (WGS) entry which is preliminary data.</text>
</comment>
<name>A0A090RY31_9VIBR</name>
<dbReference type="OrthoDB" id="5872876at2"/>
<evidence type="ECO:0000313" key="1">
    <source>
        <dbReference type="EMBL" id="GAL20370.1"/>
    </source>
</evidence>
<dbReference type="EMBL" id="BBMR01000005">
    <property type="protein sequence ID" value="GAL20370.1"/>
    <property type="molecule type" value="Genomic_DNA"/>
</dbReference>
<dbReference type="AlphaFoldDB" id="A0A090RY31"/>
<evidence type="ECO:0000313" key="2">
    <source>
        <dbReference type="Proteomes" id="UP000029228"/>
    </source>
</evidence>
<dbReference type="Proteomes" id="UP000029228">
    <property type="component" value="Unassembled WGS sequence"/>
</dbReference>
<organism evidence="1 2">
    <name type="scientific">Vibrio maritimus</name>
    <dbReference type="NCBI Taxonomy" id="990268"/>
    <lineage>
        <taxon>Bacteria</taxon>
        <taxon>Pseudomonadati</taxon>
        <taxon>Pseudomonadota</taxon>
        <taxon>Gammaproteobacteria</taxon>
        <taxon>Vibrionales</taxon>
        <taxon>Vibrionaceae</taxon>
        <taxon>Vibrio</taxon>
    </lineage>
</organism>
<protein>
    <submittedName>
        <fullName evidence="1">Uncharacterized protein</fullName>
    </submittedName>
</protein>
<keyword evidence="2" id="KW-1185">Reference proteome</keyword>
<sequence length="141" mass="16002">MDNNQYNRETLTAGYWVLHNFHYGHVAEARCNLDLVKSISIHKAPSADLINVSIDFVAELVKDTNCIEMIFADGKQINLSDYIDYQCNRGLTQLVRCLIPVKYASSLLQETGFNIRVEGNENHIDTNNATNIIDNAIRYAH</sequence>
<accession>A0A090RY31</accession>
<gene>
    <name evidence="1" type="ORF">JCM19235_4570</name>
</gene>